<sequence>MSALQAYVRATAPIGRGVERIGPFLATFAQDTSRPMANYAIPDDGAKPSSAEIALLISAYQQRNLLPRLEFFTEAAPDVEAALVAAGFTVERRVPVMTCSAEDRVDRVAPEHIRLREPSSDDEFRRLRSVQNVAFGEPPEVSDADVERNRDYLTVLAEHRETIVGGGIALDIVAGTTEIVGIAVAAEYRGQGIAAAITTHLTRLAHERGARTAFLTPGDVGIGTVYRRAGYRVAGECVHLSLS</sequence>
<dbReference type="InterPro" id="IPR016181">
    <property type="entry name" value="Acyl_CoA_acyltransferase"/>
</dbReference>
<dbReference type="RefSeq" id="WP_101436979.1">
    <property type="nucleotide sequence ID" value="NZ_PJMY01000003.1"/>
</dbReference>
<evidence type="ECO:0000313" key="3">
    <source>
        <dbReference type="Proteomes" id="UP000233750"/>
    </source>
</evidence>
<keyword evidence="3" id="KW-1185">Reference proteome</keyword>
<dbReference type="EMBL" id="PJMY01000003">
    <property type="protein sequence ID" value="PKV93316.1"/>
    <property type="molecule type" value="Genomic_DNA"/>
</dbReference>
<dbReference type="OrthoDB" id="3814600at2"/>
<comment type="caution">
    <text evidence="2">The sequence shown here is derived from an EMBL/GenBank/DDBJ whole genome shotgun (WGS) entry which is preliminary data.</text>
</comment>
<protein>
    <submittedName>
        <fullName evidence="2">Acetyltransferase (GNAT) family protein</fullName>
    </submittedName>
</protein>
<feature type="domain" description="N-acetyltransferase" evidence="1">
    <location>
        <begin position="113"/>
        <end position="243"/>
    </location>
</feature>
<dbReference type="Pfam" id="PF00583">
    <property type="entry name" value="Acetyltransf_1"/>
    <property type="match status" value="1"/>
</dbReference>
<dbReference type="PROSITE" id="PS51186">
    <property type="entry name" value="GNAT"/>
    <property type="match status" value="1"/>
</dbReference>
<dbReference type="GO" id="GO:0016747">
    <property type="term" value="F:acyltransferase activity, transferring groups other than amino-acyl groups"/>
    <property type="evidence" value="ECO:0007669"/>
    <property type="project" value="InterPro"/>
</dbReference>
<dbReference type="CDD" id="cd04301">
    <property type="entry name" value="NAT_SF"/>
    <property type="match status" value="1"/>
</dbReference>
<dbReference type="Gene3D" id="3.40.630.30">
    <property type="match status" value="1"/>
</dbReference>
<dbReference type="SUPFAM" id="SSF55729">
    <property type="entry name" value="Acyl-CoA N-acyltransferases (Nat)"/>
    <property type="match status" value="1"/>
</dbReference>
<proteinExistence type="predicted"/>
<accession>A0A2N3WHJ0</accession>
<dbReference type="Proteomes" id="UP000233750">
    <property type="component" value="Unassembled WGS sequence"/>
</dbReference>
<evidence type="ECO:0000259" key="1">
    <source>
        <dbReference type="PROSITE" id="PS51186"/>
    </source>
</evidence>
<dbReference type="InterPro" id="IPR000182">
    <property type="entry name" value="GNAT_dom"/>
</dbReference>
<reference evidence="2 3" key="1">
    <citation type="submission" date="2017-12" db="EMBL/GenBank/DDBJ databases">
        <title>Sequencing the genomes of 1000 Actinobacteria strains.</title>
        <authorList>
            <person name="Klenk H.-P."/>
        </authorList>
    </citation>
    <scope>NUCLEOTIDE SEQUENCE [LARGE SCALE GENOMIC DNA]</scope>
    <source>
        <strain evidence="2 3">DSM 45165</strain>
    </source>
</reference>
<organism evidence="2 3">
    <name type="scientific">Amycolatopsis echigonensis</name>
    <dbReference type="NCBI Taxonomy" id="2576905"/>
    <lineage>
        <taxon>Bacteria</taxon>
        <taxon>Bacillati</taxon>
        <taxon>Actinomycetota</taxon>
        <taxon>Actinomycetes</taxon>
        <taxon>Pseudonocardiales</taxon>
        <taxon>Pseudonocardiaceae</taxon>
        <taxon>Amycolatopsis</taxon>
    </lineage>
</organism>
<name>A0A2N3WHJ0_9PSEU</name>
<dbReference type="AlphaFoldDB" id="A0A2N3WHJ0"/>
<evidence type="ECO:0000313" key="2">
    <source>
        <dbReference type="EMBL" id="PKV93316.1"/>
    </source>
</evidence>
<gene>
    <name evidence="2" type="ORF">ATK30_4158</name>
</gene>